<evidence type="ECO:0000313" key="11">
    <source>
        <dbReference type="Proteomes" id="UP000005627"/>
    </source>
</evidence>
<dbReference type="GO" id="GO:0000703">
    <property type="term" value="F:oxidized pyrimidine nucleobase lesion DNA N-glycosylase activity"/>
    <property type="evidence" value="ECO:0007669"/>
    <property type="project" value="UniProtKB-UniRule"/>
</dbReference>
<dbReference type="FunCoup" id="G9A026">
    <property type="interactions" value="375"/>
</dbReference>
<accession>G9A026</accession>
<evidence type="ECO:0000259" key="9">
    <source>
        <dbReference type="SMART" id="SM00478"/>
    </source>
</evidence>
<dbReference type="Gene3D" id="1.10.340.30">
    <property type="entry name" value="Hypothetical protein, domain 2"/>
    <property type="match status" value="1"/>
</dbReference>
<evidence type="ECO:0000256" key="3">
    <source>
        <dbReference type="ARBA" id="ARBA00022801"/>
    </source>
</evidence>
<dbReference type="GO" id="GO:0005739">
    <property type="term" value="C:mitochondrion"/>
    <property type="evidence" value="ECO:0007669"/>
    <property type="project" value="UniProtKB-SubCell"/>
</dbReference>
<evidence type="ECO:0000256" key="7">
    <source>
        <dbReference type="ARBA" id="ARBA00044632"/>
    </source>
</evidence>
<dbReference type="GO" id="GO:0003677">
    <property type="term" value="F:DNA binding"/>
    <property type="evidence" value="ECO:0007669"/>
    <property type="project" value="UniProtKB-UniRule"/>
</dbReference>
<dbReference type="OrthoDB" id="2099276at2759"/>
<dbReference type="eggNOG" id="KOG1921">
    <property type="taxonomic scope" value="Eukaryota"/>
</dbReference>
<comment type="subcellular location">
    <subcellularLocation>
        <location evidence="8">Nucleus</location>
    </subcellularLocation>
    <subcellularLocation>
        <location evidence="8">Mitochondrion</location>
    </subcellularLocation>
</comment>
<dbReference type="RefSeq" id="XP_003683431.1">
    <property type="nucleotide sequence ID" value="XM_003683383.1"/>
</dbReference>
<dbReference type="KEGG" id="tdl:TDEL_0H03610"/>
<dbReference type="Gene3D" id="1.10.1670.10">
    <property type="entry name" value="Helix-hairpin-Helix base-excision DNA repair enzymes (C-terminal)"/>
    <property type="match status" value="1"/>
</dbReference>
<dbReference type="Proteomes" id="UP000005627">
    <property type="component" value="Chromosome 8"/>
</dbReference>
<dbReference type="SUPFAM" id="SSF48150">
    <property type="entry name" value="DNA-glycosylase"/>
    <property type="match status" value="1"/>
</dbReference>
<dbReference type="GeneID" id="11501542"/>
<keyword evidence="5 8" id="KW-0456">Lyase</keyword>
<evidence type="ECO:0000256" key="8">
    <source>
        <dbReference type="HAMAP-Rule" id="MF_03183"/>
    </source>
</evidence>
<comment type="caution">
    <text evidence="8">Lacks conserved residue(s) required for the propagation of feature annotation.</text>
</comment>
<feature type="domain" description="HhH-GPD" evidence="9">
    <location>
        <begin position="157"/>
        <end position="316"/>
    </location>
</feature>
<dbReference type="SMART" id="SM00478">
    <property type="entry name" value="ENDO3c"/>
    <property type="match status" value="1"/>
</dbReference>
<keyword evidence="4 8" id="KW-0234">DNA repair</keyword>
<dbReference type="AlphaFoldDB" id="G9A026"/>
<organism evidence="10 11">
    <name type="scientific">Torulaspora delbrueckii</name>
    <name type="common">Yeast</name>
    <name type="synonym">Candida colliculosa</name>
    <dbReference type="NCBI Taxonomy" id="4950"/>
    <lineage>
        <taxon>Eukaryota</taxon>
        <taxon>Fungi</taxon>
        <taxon>Dikarya</taxon>
        <taxon>Ascomycota</taxon>
        <taxon>Saccharomycotina</taxon>
        <taxon>Saccharomycetes</taxon>
        <taxon>Saccharomycetales</taxon>
        <taxon>Saccharomycetaceae</taxon>
        <taxon>Torulaspora</taxon>
    </lineage>
</organism>
<gene>
    <name evidence="10" type="primary">TDEL0H03610</name>
    <name evidence="8" type="synonym">NTG1</name>
    <name evidence="10" type="ORF">TDEL_0H03610</name>
</gene>
<dbReference type="HAMAP" id="MF_03183">
    <property type="entry name" value="Endonuclease_III_Nth"/>
    <property type="match status" value="1"/>
</dbReference>
<dbReference type="EMBL" id="HE616749">
    <property type="protein sequence ID" value="CCE94220.1"/>
    <property type="molecule type" value="Genomic_DNA"/>
</dbReference>
<evidence type="ECO:0000256" key="4">
    <source>
        <dbReference type="ARBA" id="ARBA00023204"/>
    </source>
</evidence>
<comment type="similarity">
    <text evidence="1 8">Belongs to the Nth/MutY family.</text>
</comment>
<comment type="function">
    <text evidence="8">Bifunctional DNA N-glycosylase with associated apurinic/apyrimidinic (AP) lyase function that catalyzes the first step in base excision repair (BER), the primary repair pathway for the repair of oxidative DNA damage. The DNA N-glycosylase activity releases the damaged DNA base from DNA by cleaving the N-glycosidic bond, leaving an AP site. The AP lyase activity cleaves the phosphodiester bond 3' to the AP site by a beta-elimination. Primarily recognizes and repairs oxidative base damage of pyrimidines.</text>
</comment>
<dbReference type="EC" id="3.2.2.-" evidence="8"/>
<dbReference type="GO" id="GO:0006285">
    <property type="term" value="P:base-excision repair, AP site formation"/>
    <property type="evidence" value="ECO:0007669"/>
    <property type="project" value="UniProtKB-UniRule"/>
</dbReference>
<comment type="catalytic activity">
    <reaction evidence="7 8">
        <text>2'-deoxyribonucleotide-(2'-deoxyribose 5'-phosphate)-2'-deoxyribonucleotide-DNA = a 3'-end 2'-deoxyribonucleotide-(2,3-dehydro-2,3-deoxyribose 5'-phosphate)-DNA + a 5'-end 5'-phospho-2'-deoxyribonucleoside-DNA + H(+)</text>
        <dbReference type="Rhea" id="RHEA:66592"/>
        <dbReference type="Rhea" id="RHEA-COMP:13180"/>
        <dbReference type="Rhea" id="RHEA-COMP:16897"/>
        <dbReference type="Rhea" id="RHEA-COMP:17067"/>
        <dbReference type="ChEBI" id="CHEBI:15378"/>
        <dbReference type="ChEBI" id="CHEBI:136412"/>
        <dbReference type="ChEBI" id="CHEBI:157695"/>
        <dbReference type="ChEBI" id="CHEBI:167181"/>
        <dbReference type="EC" id="4.2.99.18"/>
    </reaction>
</comment>
<keyword evidence="3 8" id="KW-0378">Hydrolase</keyword>
<dbReference type="PANTHER" id="PTHR43286">
    <property type="entry name" value="ENDONUCLEASE III-LIKE PROTEIN 1"/>
    <property type="match status" value="1"/>
</dbReference>
<sequence>MARLRPRKREHIEVGIDDERGEVKSKYFKTDPSVEKVKEEKSLLPIEEPVDVEWIKTLNSAEYFKWITKVTDDRPEHWNEPLNPDIFLNRPEGAPPLPENFIPIYTRVRLMRSKIKTPVDSVGCAAIPITVSAKCDISLDAISPKNYRLQLLVALMLSAQTKDELNAQAMLNLIRYCIDELHIPQGLTLEALLKIDEKVLVNLIRTVGFHNRKAHYVKQTAKILVEQFQSDIPTDLVGILSLPGVGPKMGLLALQRAWGKMDGIGVDVHVHRLCNMWGWVSKKCKTADHTRKDLESWLPKPLWYEINPLLVGFGQVICMSRGKRCDLCLANDICNDVDKKVMIKAAQEKRSDERMRKRPNRGDFSQWLDYLAKEDKSFKVIDSEEVAKPLDEGFALIKKDPDGDLT</sequence>
<keyword evidence="6 8" id="KW-0326">Glycosidase</keyword>
<evidence type="ECO:0000256" key="1">
    <source>
        <dbReference type="ARBA" id="ARBA00008343"/>
    </source>
</evidence>
<evidence type="ECO:0000256" key="2">
    <source>
        <dbReference type="ARBA" id="ARBA00022763"/>
    </source>
</evidence>
<protein>
    <recommendedName>
        <fullName evidence="8">Endonuclease III homolog</fullName>
        <ecNumber evidence="8">3.2.2.-</ecNumber>
        <ecNumber evidence="8">4.2.99.18</ecNumber>
    </recommendedName>
    <alternativeName>
        <fullName evidence="8">Bifunctional DNA N-glycosylase/DNA-(apurinic or apyrimidinic site) lyase</fullName>
        <shortName evidence="8">DNA glycosylase/AP lyase</shortName>
    </alternativeName>
</protein>
<dbReference type="STRING" id="1076872.G9A026"/>
<evidence type="ECO:0000256" key="5">
    <source>
        <dbReference type="ARBA" id="ARBA00023239"/>
    </source>
</evidence>
<dbReference type="InterPro" id="IPR030841">
    <property type="entry name" value="NTH1"/>
</dbReference>
<dbReference type="EC" id="4.2.99.18" evidence="8"/>
<dbReference type="FunFam" id="1.10.340.30:FF:000001">
    <property type="entry name" value="Endonuclease III"/>
    <property type="match status" value="1"/>
</dbReference>
<dbReference type="InterPro" id="IPR011257">
    <property type="entry name" value="DNA_glycosylase"/>
</dbReference>
<dbReference type="InterPro" id="IPR004036">
    <property type="entry name" value="Endonuclease-III-like_CS2"/>
</dbReference>
<dbReference type="PROSITE" id="PS01155">
    <property type="entry name" value="ENDONUCLEASE_III_2"/>
    <property type="match status" value="1"/>
</dbReference>
<dbReference type="Pfam" id="PF00730">
    <property type="entry name" value="HhH-GPD"/>
    <property type="match status" value="1"/>
</dbReference>
<dbReference type="InterPro" id="IPR023170">
    <property type="entry name" value="HhH_base_excis_C"/>
</dbReference>
<evidence type="ECO:0000313" key="10">
    <source>
        <dbReference type="EMBL" id="CCE94220.1"/>
    </source>
</evidence>
<dbReference type="HOGENOM" id="CLU_012862_4_3_1"/>
<dbReference type="GO" id="GO:0005634">
    <property type="term" value="C:nucleus"/>
    <property type="evidence" value="ECO:0007669"/>
    <property type="project" value="UniProtKB-SubCell"/>
</dbReference>
<proteinExistence type="inferred from homology"/>
<dbReference type="PANTHER" id="PTHR43286:SF1">
    <property type="entry name" value="ENDONUCLEASE III-LIKE PROTEIN 1"/>
    <property type="match status" value="1"/>
</dbReference>
<evidence type="ECO:0000256" key="6">
    <source>
        <dbReference type="ARBA" id="ARBA00023295"/>
    </source>
</evidence>
<reference evidence="10 11" key="1">
    <citation type="journal article" date="2011" name="Proc. Natl. Acad. Sci. U.S.A.">
        <title>Evolutionary erosion of yeast sex chromosomes by mating-type switching accidents.</title>
        <authorList>
            <person name="Gordon J.L."/>
            <person name="Armisen D."/>
            <person name="Proux-Wera E."/>
            <person name="Oheigeartaigh S.S."/>
            <person name="Byrne K.P."/>
            <person name="Wolfe K.H."/>
        </authorList>
    </citation>
    <scope>NUCLEOTIDE SEQUENCE [LARGE SCALE GENOMIC DNA]</scope>
    <source>
        <strain evidence="11">ATCC 10662 / CBS 1146 / NBRC 0425 / NCYC 2629 / NRRL Y-866</strain>
    </source>
</reference>
<dbReference type="InParanoid" id="G9A026"/>
<keyword evidence="2 8" id="KW-0227">DNA damage</keyword>
<dbReference type="GO" id="GO:0140078">
    <property type="term" value="F:class I DNA-(apurinic or apyrimidinic site) endonuclease activity"/>
    <property type="evidence" value="ECO:0007669"/>
    <property type="project" value="UniProtKB-EC"/>
</dbReference>
<dbReference type="CDD" id="cd00056">
    <property type="entry name" value="ENDO3c"/>
    <property type="match status" value="1"/>
</dbReference>
<dbReference type="GO" id="GO:0006289">
    <property type="term" value="P:nucleotide-excision repair"/>
    <property type="evidence" value="ECO:0007669"/>
    <property type="project" value="TreeGrafter"/>
</dbReference>
<name>G9A026_TORDE</name>
<dbReference type="InterPro" id="IPR003265">
    <property type="entry name" value="HhH-GPD_domain"/>
</dbReference>
<keyword evidence="8" id="KW-0496">Mitochondrion</keyword>
<keyword evidence="11" id="KW-1185">Reference proteome</keyword>
<keyword evidence="8" id="KW-0539">Nucleus</keyword>